<dbReference type="PANTHER" id="PTHR24006:SF758">
    <property type="entry name" value="UBIQUITIN CARBOXYL-TERMINAL HYDROLASE 36"/>
    <property type="match status" value="1"/>
</dbReference>
<feature type="region of interest" description="Disordered" evidence="8">
    <location>
        <begin position="14"/>
        <end position="71"/>
    </location>
</feature>
<keyword evidence="6" id="KW-0378">Hydrolase</keyword>
<evidence type="ECO:0000256" key="3">
    <source>
        <dbReference type="ARBA" id="ARBA00012759"/>
    </source>
</evidence>
<evidence type="ECO:0000313" key="11">
    <source>
        <dbReference type="Proteomes" id="UP000572817"/>
    </source>
</evidence>
<dbReference type="GO" id="GO:0005634">
    <property type="term" value="C:nucleus"/>
    <property type="evidence" value="ECO:0007669"/>
    <property type="project" value="TreeGrafter"/>
</dbReference>
<evidence type="ECO:0000256" key="5">
    <source>
        <dbReference type="ARBA" id="ARBA00022786"/>
    </source>
</evidence>
<feature type="domain" description="USP" evidence="9">
    <location>
        <begin position="225"/>
        <end position="542"/>
    </location>
</feature>
<dbReference type="PROSITE" id="PS00973">
    <property type="entry name" value="USP_2"/>
    <property type="match status" value="1"/>
</dbReference>
<dbReference type="CDD" id="cd02257">
    <property type="entry name" value="Peptidase_C19"/>
    <property type="match status" value="1"/>
</dbReference>
<evidence type="ECO:0000259" key="9">
    <source>
        <dbReference type="PROSITE" id="PS50235"/>
    </source>
</evidence>
<dbReference type="InterPro" id="IPR001394">
    <property type="entry name" value="Peptidase_C19_UCH"/>
</dbReference>
<dbReference type="SUPFAM" id="SSF54001">
    <property type="entry name" value="Cysteine proteinases"/>
    <property type="match status" value="1"/>
</dbReference>
<keyword evidence="5" id="KW-0833">Ubl conjugation pathway</keyword>
<dbReference type="EC" id="3.4.19.12" evidence="3"/>
<feature type="compositionally biased region" description="Low complexity" evidence="8">
    <location>
        <begin position="26"/>
        <end position="49"/>
    </location>
</feature>
<dbReference type="InterPro" id="IPR050164">
    <property type="entry name" value="Peptidase_C19"/>
</dbReference>
<dbReference type="OrthoDB" id="289038at2759"/>
<dbReference type="GO" id="GO:0005829">
    <property type="term" value="C:cytosol"/>
    <property type="evidence" value="ECO:0007669"/>
    <property type="project" value="TreeGrafter"/>
</dbReference>
<keyword evidence="7" id="KW-0788">Thiol protease</keyword>
<reference evidence="10" key="1">
    <citation type="submission" date="2020-04" db="EMBL/GenBank/DDBJ databases">
        <title>Genome Assembly and Annotation of Botryosphaeria dothidea sdau 11-99, a Latent Pathogen of Apple Fruit Ring Rot in China.</title>
        <authorList>
            <person name="Yu C."/>
            <person name="Diao Y."/>
            <person name="Lu Q."/>
            <person name="Zhao J."/>
            <person name="Cui S."/>
            <person name="Peng C."/>
            <person name="He B."/>
            <person name="Liu H."/>
        </authorList>
    </citation>
    <scope>NUCLEOTIDE SEQUENCE [LARGE SCALE GENOMIC DNA]</scope>
    <source>
        <strain evidence="10">Sdau11-99</strain>
    </source>
</reference>
<accession>A0A8H4J884</accession>
<dbReference type="InterPro" id="IPR028889">
    <property type="entry name" value="USP"/>
</dbReference>
<organism evidence="10 11">
    <name type="scientific">Botryosphaeria dothidea</name>
    <dbReference type="NCBI Taxonomy" id="55169"/>
    <lineage>
        <taxon>Eukaryota</taxon>
        <taxon>Fungi</taxon>
        <taxon>Dikarya</taxon>
        <taxon>Ascomycota</taxon>
        <taxon>Pezizomycotina</taxon>
        <taxon>Dothideomycetes</taxon>
        <taxon>Dothideomycetes incertae sedis</taxon>
        <taxon>Botryosphaeriales</taxon>
        <taxon>Botryosphaeriaceae</taxon>
        <taxon>Botryosphaeria</taxon>
    </lineage>
</organism>
<dbReference type="Gene3D" id="3.90.70.10">
    <property type="entry name" value="Cysteine proteinases"/>
    <property type="match status" value="1"/>
</dbReference>
<dbReference type="AlphaFoldDB" id="A0A8H4J884"/>
<comment type="similarity">
    <text evidence="2">Belongs to the peptidase C19 family.</text>
</comment>
<evidence type="ECO:0000256" key="1">
    <source>
        <dbReference type="ARBA" id="ARBA00000707"/>
    </source>
</evidence>
<dbReference type="Proteomes" id="UP000572817">
    <property type="component" value="Unassembled WGS sequence"/>
</dbReference>
<dbReference type="PANTHER" id="PTHR24006">
    <property type="entry name" value="UBIQUITIN CARBOXYL-TERMINAL HYDROLASE"/>
    <property type="match status" value="1"/>
</dbReference>
<keyword evidence="4" id="KW-0645">Protease</keyword>
<protein>
    <recommendedName>
        <fullName evidence="3">ubiquitinyl hydrolase 1</fullName>
        <ecNumber evidence="3">3.4.19.12</ecNumber>
    </recommendedName>
</protein>
<sequence>MALSRFNARLLAHARRSTHPRRRRLVLLSSRQLQRPSPRLRPSNSSLSPANQRTMPPPDMLPDDKASPRRPRIAFKLPPKKNKDLTTCSNVALKLKLDPAEPGAAIGTKDHACLSEFQSPDVGYRLPHYDDPIGASVERLQIPHVPDSISDDVDTPQLTPCKSAAKRKLEELSKNPIAFVPATKATMDTEPARKRRRLMNQDMAERSHSAVHLSREYSRPDLGVAGLRNHNGAICYRRSVYQVLINTPVFVNWIKLHGVDPQHPCPPQRSKPCLHCALRNLANAYWPPGTLRRDEGAIDKALRILDKVMNAHSCVGGTPRSFSQQQDAHEFLNQLLQFLERDAAPRVIRELKALFGLKRVKSRSCTRCGLVDDTWDPIVEQGLCVNIRHPKRGLTLEEYVDNAFKEVNDGIFCTNCRTKLTHNYKHSVLDGPELMLVQMSRFTWLGGARKLHDPVPLNLYLDLSKHFKDSQLQQPGTLRYRLTGMVLHEGGAGGGHYIAKVVTPKGTEEASDADITRNLTVKDLLKARDGTFTPYILAYTRVRG</sequence>
<gene>
    <name evidence="10" type="ORF">GTA08_BOTSDO00773</name>
</gene>
<evidence type="ECO:0000256" key="2">
    <source>
        <dbReference type="ARBA" id="ARBA00009085"/>
    </source>
</evidence>
<evidence type="ECO:0000256" key="6">
    <source>
        <dbReference type="ARBA" id="ARBA00022801"/>
    </source>
</evidence>
<dbReference type="GO" id="GO:0004843">
    <property type="term" value="F:cysteine-type deubiquitinase activity"/>
    <property type="evidence" value="ECO:0007669"/>
    <property type="project" value="UniProtKB-EC"/>
</dbReference>
<dbReference type="GO" id="GO:0016579">
    <property type="term" value="P:protein deubiquitination"/>
    <property type="evidence" value="ECO:0007669"/>
    <property type="project" value="InterPro"/>
</dbReference>
<evidence type="ECO:0000256" key="8">
    <source>
        <dbReference type="SAM" id="MobiDB-lite"/>
    </source>
</evidence>
<keyword evidence="11" id="KW-1185">Reference proteome</keyword>
<feature type="compositionally biased region" description="Basic residues" evidence="8">
    <location>
        <begin position="14"/>
        <end position="25"/>
    </location>
</feature>
<comment type="catalytic activity">
    <reaction evidence="1">
        <text>Thiol-dependent hydrolysis of ester, thioester, amide, peptide and isopeptide bonds formed by the C-terminal Gly of ubiquitin (a 76-residue protein attached to proteins as an intracellular targeting signal).</text>
        <dbReference type="EC" id="3.4.19.12"/>
    </reaction>
</comment>
<proteinExistence type="inferred from homology"/>
<dbReference type="InterPro" id="IPR038765">
    <property type="entry name" value="Papain-like_cys_pep_sf"/>
</dbReference>
<dbReference type="InterPro" id="IPR018200">
    <property type="entry name" value="USP_CS"/>
</dbReference>
<name>A0A8H4J884_9PEZI</name>
<evidence type="ECO:0000313" key="10">
    <source>
        <dbReference type="EMBL" id="KAF4313729.1"/>
    </source>
</evidence>
<evidence type="ECO:0000256" key="7">
    <source>
        <dbReference type="ARBA" id="ARBA00022807"/>
    </source>
</evidence>
<comment type="caution">
    <text evidence="10">The sequence shown here is derived from an EMBL/GenBank/DDBJ whole genome shotgun (WGS) entry which is preliminary data.</text>
</comment>
<evidence type="ECO:0000256" key="4">
    <source>
        <dbReference type="ARBA" id="ARBA00022670"/>
    </source>
</evidence>
<dbReference type="Pfam" id="PF00443">
    <property type="entry name" value="UCH"/>
    <property type="match status" value="1"/>
</dbReference>
<dbReference type="GO" id="GO:0006508">
    <property type="term" value="P:proteolysis"/>
    <property type="evidence" value="ECO:0007669"/>
    <property type="project" value="UniProtKB-KW"/>
</dbReference>
<dbReference type="PROSITE" id="PS50235">
    <property type="entry name" value="USP_3"/>
    <property type="match status" value="1"/>
</dbReference>
<dbReference type="EMBL" id="WWBZ02000001">
    <property type="protein sequence ID" value="KAF4313729.1"/>
    <property type="molecule type" value="Genomic_DNA"/>
</dbReference>